<sequence length="310" mass="34430">MADIHRLILEHGVDRAREMATSKSGRALVDVAAAMLAQEEDSMGITHAGFALTSLPHRSIDKAPEPEYHRKETGRCTLIVQSGRHADGSLVGVPYGAKARMILLYLQTEALKTNSRQVELGKSWHSWLKAMGESPGGKTYRLVMEQAQRITACSLQFLWETDASVTRQNAGFVNNSILFKSNPDQRQVALFQDVIELNESFYDSLKQHAVPVSEAALRHISASSTAIDVYIWLAYRLHVLNQATPVRWAALRRQFGEHYAKLSHFKPVFLDALALATAVYPEAKVEIADDGIVLHPSRPPIARREAALIA</sequence>
<dbReference type="AlphaFoldDB" id="A0A248JT01"/>
<keyword evidence="2" id="KW-1185">Reference proteome</keyword>
<dbReference type="Pfam" id="PF04796">
    <property type="entry name" value="RepA_C"/>
    <property type="match status" value="1"/>
</dbReference>
<dbReference type="InterPro" id="IPR006881">
    <property type="entry name" value="RepA_C"/>
</dbReference>
<gene>
    <name evidence="1" type="ORF">Y958_13170</name>
</gene>
<organism evidence="1 2">
    <name type="scientific">Nitrospirillum viridazoti CBAmc</name>
    <dbReference type="NCBI Taxonomy" id="1441467"/>
    <lineage>
        <taxon>Bacteria</taxon>
        <taxon>Pseudomonadati</taxon>
        <taxon>Pseudomonadota</taxon>
        <taxon>Alphaproteobacteria</taxon>
        <taxon>Rhodospirillales</taxon>
        <taxon>Azospirillaceae</taxon>
        <taxon>Nitrospirillum</taxon>
        <taxon>Nitrospirillum viridazoti</taxon>
    </lineage>
</organism>
<dbReference type="RefSeq" id="WP_088872326.1">
    <property type="nucleotide sequence ID" value="NZ_CP022110.1"/>
</dbReference>
<dbReference type="Proteomes" id="UP000197153">
    <property type="component" value="Chromosome 1"/>
</dbReference>
<dbReference type="EMBL" id="CP022110">
    <property type="protein sequence ID" value="ASG21646.1"/>
    <property type="molecule type" value="Genomic_DNA"/>
</dbReference>
<protein>
    <submittedName>
        <fullName evidence="1">Pirin</fullName>
    </submittedName>
</protein>
<evidence type="ECO:0000313" key="2">
    <source>
        <dbReference type="Proteomes" id="UP000197153"/>
    </source>
</evidence>
<evidence type="ECO:0000313" key="1">
    <source>
        <dbReference type="EMBL" id="ASG21646.1"/>
    </source>
</evidence>
<accession>A0A248JT01</accession>
<name>A0A248JT01_9PROT</name>
<dbReference type="KEGG" id="nao:Y958_13170"/>
<reference evidence="1 2" key="1">
    <citation type="submission" date="2017-06" db="EMBL/GenBank/DDBJ databases">
        <title>Complete genome sequence of Nitrospirillum amazonense strain CBAmC, an endophytic nitrogen-fixing and plant growth-promoting bacterium, isolated from sugarcane.</title>
        <authorList>
            <person name="Schwab S."/>
            <person name="dos Santos Teixeira K.R."/>
            <person name="Simoes Araujo J.L."/>
            <person name="Soares Vidal M."/>
            <person name="Borges de Freitas H.R."/>
            <person name="Rivello Crivelaro A.L."/>
            <person name="Bueno de Camargo Nunes A."/>
            <person name="dos Santos C.M."/>
            <person name="Palmeira da Silva Rosa D."/>
            <person name="da Silva Padilha D."/>
            <person name="da Silva E."/>
            <person name="Araujo Terra L."/>
            <person name="Soares Mendes V."/>
            <person name="Farinelli L."/>
            <person name="Magalhaes Cruz L."/>
            <person name="Baldani J.I."/>
        </authorList>
    </citation>
    <scope>NUCLEOTIDE SEQUENCE [LARGE SCALE GENOMIC DNA]</scope>
    <source>
        <strain evidence="1 2">CBAmC</strain>
    </source>
</reference>
<proteinExistence type="predicted"/>